<evidence type="ECO:0008006" key="4">
    <source>
        <dbReference type="Google" id="ProtNLM"/>
    </source>
</evidence>
<protein>
    <recommendedName>
        <fullName evidence="4">Secreted protein</fullName>
    </recommendedName>
</protein>
<sequence>MKDFRSCCLTFLCIPLHLIVFSSYSSSYAPACSFFTHPQEVLERSTPLTHHAYMAPAPAWNTTASYDSILHTASGETYRRIEPGKDC</sequence>
<dbReference type="Proteomes" id="UP000324222">
    <property type="component" value="Unassembled WGS sequence"/>
</dbReference>
<feature type="signal peptide" evidence="1">
    <location>
        <begin position="1"/>
        <end position="27"/>
    </location>
</feature>
<name>A0A5B7JYT0_PORTR</name>
<evidence type="ECO:0000313" key="2">
    <source>
        <dbReference type="EMBL" id="MPC98098.1"/>
    </source>
</evidence>
<organism evidence="2 3">
    <name type="scientific">Portunus trituberculatus</name>
    <name type="common">Swimming crab</name>
    <name type="synonym">Neptunus trituberculatus</name>
    <dbReference type="NCBI Taxonomy" id="210409"/>
    <lineage>
        <taxon>Eukaryota</taxon>
        <taxon>Metazoa</taxon>
        <taxon>Ecdysozoa</taxon>
        <taxon>Arthropoda</taxon>
        <taxon>Crustacea</taxon>
        <taxon>Multicrustacea</taxon>
        <taxon>Malacostraca</taxon>
        <taxon>Eumalacostraca</taxon>
        <taxon>Eucarida</taxon>
        <taxon>Decapoda</taxon>
        <taxon>Pleocyemata</taxon>
        <taxon>Brachyura</taxon>
        <taxon>Eubrachyura</taxon>
        <taxon>Portunoidea</taxon>
        <taxon>Portunidae</taxon>
        <taxon>Portuninae</taxon>
        <taxon>Portunus</taxon>
    </lineage>
</organism>
<comment type="caution">
    <text evidence="2">The sequence shown here is derived from an EMBL/GenBank/DDBJ whole genome shotgun (WGS) entry which is preliminary data.</text>
</comment>
<accession>A0A5B7JYT0</accession>
<gene>
    <name evidence="2" type="ORF">E2C01_093450</name>
</gene>
<keyword evidence="3" id="KW-1185">Reference proteome</keyword>
<evidence type="ECO:0000313" key="3">
    <source>
        <dbReference type="Proteomes" id="UP000324222"/>
    </source>
</evidence>
<keyword evidence="1" id="KW-0732">Signal</keyword>
<reference evidence="2 3" key="1">
    <citation type="submission" date="2019-05" db="EMBL/GenBank/DDBJ databases">
        <title>Another draft genome of Portunus trituberculatus and its Hox gene families provides insights of decapod evolution.</title>
        <authorList>
            <person name="Jeong J.-H."/>
            <person name="Song I."/>
            <person name="Kim S."/>
            <person name="Choi T."/>
            <person name="Kim D."/>
            <person name="Ryu S."/>
            <person name="Kim W."/>
        </authorList>
    </citation>
    <scope>NUCLEOTIDE SEQUENCE [LARGE SCALE GENOMIC DNA]</scope>
    <source>
        <tissue evidence="2">Muscle</tissue>
    </source>
</reference>
<feature type="chain" id="PRO_5022975098" description="Secreted protein" evidence="1">
    <location>
        <begin position="28"/>
        <end position="87"/>
    </location>
</feature>
<dbReference type="OrthoDB" id="515401at2759"/>
<proteinExistence type="predicted"/>
<dbReference type="AlphaFoldDB" id="A0A5B7JYT0"/>
<evidence type="ECO:0000256" key="1">
    <source>
        <dbReference type="SAM" id="SignalP"/>
    </source>
</evidence>
<dbReference type="EMBL" id="VSRR010112617">
    <property type="protein sequence ID" value="MPC98098.1"/>
    <property type="molecule type" value="Genomic_DNA"/>
</dbReference>